<evidence type="ECO:0000313" key="3">
    <source>
        <dbReference type="Proteomes" id="UP001142393"/>
    </source>
</evidence>
<name>A0A9W8TZN0_9AGAR</name>
<sequence>MPSPMTPAYPPSAHVSRKASSSVLPTAPVVAQQPSATRSMSLMSAEEREQRNSQVQRLRGGCIPCPDGGCCFIIPCCL</sequence>
<comment type="caution">
    <text evidence="2">The sequence shown here is derived from an EMBL/GenBank/DDBJ whole genome shotgun (WGS) entry which is preliminary data.</text>
</comment>
<accession>A0A9W8TZN0</accession>
<organism evidence="2 3">
    <name type="scientific">Lentinula detonsa</name>
    <dbReference type="NCBI Taxonomy" id="2804962"/>
    <lineage>
        <taxon>Eukaryota</taxon>
        <taxon>Fungi</taxon>
        <taxon>Dikarya</taxon>
        <taxon>Basidiomycota</taxon>
        <taxon>Agaricomycotina</taxon>
        <taxon>Agaricomycetes</taxon>
        <taxon>Agaricomycetidae</taxon>
        <taxon>Agaricales</taxon>
        <taxon>Marasmiineae</taxon>
        <taxon>Omphalotaceae</taxon>
        <taxon>Lentinula</taxon>
    </lineage>
</organism>
<feature type="compositionally biased region" description="Pro residues" evidence="1">
    <location>
        <begin position="1"/>
        <end position="10"/>
    </location>
</feature>
<protein>
    <submittedName>
        <fullName evidence="2">Uncharacterized protein</fullName>
    </submittedName>
</protein>
<gene>
    <name evidence="2" type="ORF">DFH05DRAFT_1485415</name>
</gene>
<dbReference type="AlphaFoldDB" id="A0A9W8TZN0"/>
<dbReference type="Proteomes" id="UP001142393">
    <property type="component" value="Unassembled WGS sequence"/>
</dbReference>
<feature type="compositionally biased region" description="Polar residues" evidence="1">
    <location>
        <begin position="32"/>
        <end position="42"/>
    </location>
</feature>
<dbReference type="EMBL" id="JANVFU010000004">
    <property type="protein sequence ID" value="KAJ3746483.1"/>
    <property type="molecule type" value="Genomic_DNA"/>
</dbReference>
<reference evidence="2 3" key="1">
    <citation type="journal article" date="2023" name="Proc. Natl. Acad. Sci. U.S.A.">
        <title>A global phylogenomic analysis of the shiitake genus Lentinula.</title>
        <authorList>
            <person name="Sierra-Patev S."/>
            <person name="Min B."/>
            <person name="Naranjo-Ortiz M."/>
            <person name="Looney B."/>
            <person name="Konkel Z."/>
            <person name="Slot J.C."/>
            <person name="Sakamoto Y."/>
            <person name="Steenwyk J.L."/>
            <person name="Rokas A."/>
            <person name="Carro J."/>
            <person name="Camarero S."/>
            <person name="Ferreira P."/>
            <person name="Molpeceres G."/>
            <person name="Ruiz-Duenas F.J."/>
            <person name="Serrano A."/>
            <person name="Henrissat B."/>
            <person name="Drula E."/>
            <person name="Hughes K.W."/>
            <person name="Mata J.L."/>
            <person name="Ishikawa N.K."/>
            <person name="Vargas-Isla R."/>
            <person name="Ushijima S."/>
            <person name="Smith C.A."/>
            <person name="Donoghue J."/>
            <person name="Ahrendt S."/>
            <person name="Andreopoulos W."/>
            <person name="He G."/>
            <person name="LaButti K."/>
            <person name="Lipzen A."/>
            <person name="Ng V."/>
            <person name="Riley R."/>
            <person name="Sandor L."/>
            <person name="Barry K."/>
            <person name="Martinez A.T."/>
            <person name="Xiao Y."/>
            <person name="Gibbons J.G."/>
            <person name="Terashima K."/>
            <person name="Grigoriev I.V."/>
            <person name="Hibbett D."/>
        </authorList>
    </citation>
    <scope>NUCLEOTIDE SEQUENCE [LARGE SCALE GENOMIC DNA]</scope>
    <source>
        <strain evidence="2 3">TFB7810</strain>
    </source>
</reference>
<evidence type="ECO:0000256" key="1">
    <source>
        <dbReference type="SAM" id="MobiDB-lite"/>
    </source>
</evidence>
<keyword evidence="3" id="KW-1185">Reference proteome</keyword>
<feature type="region of interest" description="Disordered" evidence="1">
    <location>
        <begin position="1"/>
        <end position="46"/>
    </location>
</feature>
<evidence type="ECO:0000313" key="2">
    <source>
        <dbReference type="EMBL" id="KAJ3746483.1"/>
    </source>
</evidence>
<proteinExistence type="predicted"/>